<dbReference type="Gene3D" id="3.60.15.10">
    <property type="entry name" value="Ribonuclease Z/Hydroxyacylglutathione hydrolase-like"/>
    <property type="match status" value="1"/>
</dbReference>
<evidence type="ECO:0000313" key="3">
    <source>
        <dbReference type="Proteomes" id="UP000306402"/>
    </source>
</evidence>
<accession>A0A5R9KSG9</accession>
<dbReference type="InterPro" id="IPR001279">
    <property type="entry name" value="Metallo-B-lactamas"/>
</dbReference>
<comment type="caution">
    <text evidence="2">The sequence shown here is derived from an EMBL/GenBank/DDBJ whole genome shotgun (WGS) entry which is preliminary data.</text>
</comment>
<feature type="domain" description="Metallo-beta-lactamase" evidence="1">
    <location>
        <begin position="115"/>
        <end position="310"/>
    </location>
</feature>
<sequence length="367" mass="41742">MIFLIILAVLVVAVIVFMQQPQFGKQPSGARLERIKQSPNYRDGQFQNESNTPDLTEGSSYLKVITKFFFGKSKYNIPSALIPSQKTDLLHLNPDEDVLVWFGHSSYFMQIDGKTFLVDPVFSGSASPLSFTTPSFKGTDIYKVEEFPKIDYLLISHDHYDHLDYETIIKLKSKVGKVITGLGTGEHFERWGYDVSVLEEKDWNEAVDLGSGFKVNVTPGRHFSGRGLSRNKALWVSFVLQTPSKKIFVGGDSGYDQHFKKIGEKFGPFDLALLECGQYNEAWKYIHMMPEETVTAAKDLKASKLMPVHWAKFSLALHDWNEPIQRAEIEAKKQGMPLVTPLIGQKVDLNSDRVWAEWWNEKALRPE</sequence>
<evidence type="ECO:0000259" key="1">
    <source>
        <dbReference type="Pfam" id="PF12706"/>
    </source>
</evidence>
<dbReference type="GO" id="GO:0005737">
    <property type="term" value="C:cytoplasm"/>
    <property type="evidence" value="ECO:0007669"/>
    <property type="project" value="TreeGrafter"/>
</dbReference>
<dbReference type="GO" id="GO:0070290">
    <property type="term" value="F:N-acylphosphatidylethanolamine-specific phospholipase D activity"/>
    <property type="evidence" value="ECO:0007669"/>
    <property type="project" value="InterPro"/>
</dbReference>
<dbReference type="PANTHER" id="PTHR15032">
    <property type="entry name" value="N-ACYL-PHOSPHATIDYLETHANOLAMINE-HYDROLYZING PHOSPHOLIPASE D"/>
    <property type="match status" value="1"/>
</dbReference>
<dbReference type="Proteomes" id="UP000306402">
    <property type="component" value="Unassembled WGS sequence"/>
</dbReference>
<keyword evidence="3" id="KW-1185">Reference proteome</keyword>
<dbReference type="InterPro" id="IPR024884">
    <property type="entry name" value="NAPE-PLD"/>
</dbReference>
<evidence type="ECO:0000313" key="2">
    <source>
        <dbReference type="EMBL" id="TLU99160.1"/>
    </source>
</evidence>
<keyword evidence="2" id="KW-0378">Hydrolase</keyword>
<dbReference type="EMBL" id="VCEJ01000005">
    <property type="protein sequence ID" value="TLU99160.1"/>
    <property type="molecule type" value="Genomic_DNA"/>
</dbReference>
<dbReference type="Pfam" id="PF12706">
    <property type="entry name" value="Lactamase_B_2"/>
    <property type="match status" value="1"/>
</dbReference>
<reference evidence="2 3" key="1">
    <citation type="submission" date="2019-05" db="EMBL/GenBank/DDBJ databases">
        <authorList>
            <person name="Qu J.-H."/>
        </authorList>
    </citation>
    <scope>NUCLEOTIDE SEQUENCE [LARGE SCALE GENOMIC DNA]</scope>
    <source>
        <strain evidence="2 3">T17</strain>
    </source>
</reference>
<protein>
    <submittedName>
        <fullName evidence="2">MBL fold metallo-hydrolase</fullName>
    </submittedName>
</protein>
<dbReference type="AlphaFoldDB" id="A0A5R9KSG9"/>
<dbReference type="PANTHER" id="PTHR15032:SF4">
    <property type="entry name" value="N-ACYL-PHOSPHATIDYLETHANOLAMINE-HYDROLYZING PHOSPHOLIPASE D"/>
    <property type="match status" value="1"/>
</dbReference>
<dbReference type="OrthoDB" id="9805728at2"/>
<gene>
    <name evidence="2" type="ORF">FEN17_21530</name>
</gene>
<proteinExistence type="predicted"/>
<organism evidence="2 3">
    <name type="scientific">Dyadobacter luticola</name>
    <dbReference type="NCBI Taxonomy" id="1979387"/>
    <lineage>
        <taxon>Bacteria</taxon>
        <taxon>Pseudomonadati</taxon>
        <taxon>Bacteroidota</taxon>
        <taxon>Cytophagia</taxon>
        <taxon>Cytophagales</taxon>
        <taxon>Spirosomataceae</taxon>
        <taxon>Dyadobacter</taxon>
    </lineage>
</organism>
<dbReference type="GO" id="GO:0008270">
    <property type="term" value="F:zinc ion binding"/>
    <property type="evidence" value="ECO:0007669"/>
    <property type="project" value="InterPro"/>
</dbReference>
<dbReference type="RefSeq" id="WP_138367451.1">
    <property type="nucleotide sequence ID" value="NZ_VCEJ01000005.1"/>
</dbReference>
<dbReference type="SUPFAM" id="SSF56281">
    <property type="entry name" value="Metallo-hydrolase/oxidoreductase"/>
    <property type="match status" value="1"/>
</dbReference>
<dbReference type="PIRSF" id="PIRSF038896">
    <property type="entry name" value="NAPE-PLD"/>
    <property type="match status" value="1"/>
</dbReference>
<name>A0A5R9KSG9_9BACT</name>
<dbReference type="InterPro" id="IPR036866">
    <property type="entry name" value="RibonucZ/Hydroxyglut_hydro"/>
</dbReference>